<accession>A0A451BHW4</accession>
<name>A0A451BHW4_9GAMM</name>
<reference evidence="1" key="1">
    <citation type="submission" date="2019-02" db="EMBL/GenBank/DDBJ databases">
        <authorList>
            <person name="Gruber-Vodicka R. H."/>
            <person name="Seah K. B. B."/>
        </authorList>
    </citation>
    <scope>NUCLEOTIDE SEQUENCE</scope>
    <source>
        <strain evidence="1">BECK_S127</strain>
    </source>
</reference>
<dbReference type="AlphaFoldDB" id="A0A451BHW4"/>
<protein>
    <submittedName>
        <fullName evidence="1">Uncharacterized protein</fullName>
    </submittedName>
</protein>
<sequence length="86" mass="9761">MGVKGIFPVVADHGGLGFDDIFMMVGIYPDDEIDICSKVMPFIGEVSPEIATNPGFRCILSIIPTFSRSVIFKRRDYQSLFYFLRY</sequence>
<organism evidence="1">
    <name type="scientific">Candidatus Kentrum sp. SD</name>
    <dbReference type="NCBI Taxonomy" id="2126332"/>
    <lineage>
        <taxon>Bacteria</taxon>
        <taxon>Pseudomonadati</taxon>
        <taxon>Pseudomonadota</taxon>
        <taxon>Gammaproteobacteria</taxon>
        <taxon>Candidatus Kentrum</taxon>
    </lineage>
</organism>
<evidence type="ECO:0000313" key="1">
    <source>
        <dbReference type="EMBL" id="VFK77881.1"/>
    </source>
</evidence>
<dbReference type="EMBL" id="CAADHB010000003">
    <property type="protein sequence ID" value="VFK77881.1"/>
    <property type="molecule type" value="Genomic_DNA"/>
</dbReference>
<gene>
    <name evidence="1" type="ORF">BECKSD772D_GA0070982_100338</name>
</gene>
<proteinExistence type="predicted"/>